<evidence type="ECO:0000259" key="2">
    <source>
        <dbReference type="PROSITE" id="PS50937"/>
    </source>
</evidence>
<dbReference type="InterPro" id="IPR000551">
    <property type="entry name" value="MerR-type_HTH_dom"/>
</dbReference>
<dbReference type="SUPFAM" id="SSF46955">
    <property type="entry name" value="Putative DNA-binding domain"/>
    <property type="match status" value="1"/>
</dbReference>
<dbReference type="InterPro" id="IPR009061">
    <property type="entry name" value="DNA-bd_dom_put_sf"/>
</dbReference>
<dbReference type="Gene3D" id="1.10.1660.10">
    <property type="match status" value="1"/>
</dbReference>
<dbReference type="PROSITE" id="PS00552">
    <property type="entry name" value="HTH_MERR_1"/>
    <property type="match status" value="1"/>
</dbReference>
<accession>A0ABP9W6N9</accession>
<evidence type="ECO:0000313" key="4">
    <source>
        <dbReference type="Proteomes" id="UP001401887"/>
    </source>
</evidence>
<protein>
    <recommendedName>
        <fullName evidence="2">HTH merR-type domain-containing protein</fullName>
    </recommendedName>
</protein>
<dbReference type="Proteomes" id="UP001401887">
    <property type="component" value="Unassembled WGS sequence"/>
</dbReference>
<organism evidence="3 4">
    <name type="scientific">Deinococcus carri</name>
    <dbReference type="NCBI Taxonomy" id="1211323"/>
    <lineage>
        <taxon>Bacteria</taxon>
        <taxon>Thermotogati</taxon>
        <taxon>Deinococcota</taxon>
        <taxon>Deinococci</taxon>
        <taxon>Deinococcales</taxon>
        <taxon>Deinococcaceae</taxon>
        <taxon>Deinococcus</taxon>
    </lineage>
</organism>
<name>A0ABP9W6N9_9DEIO</name>
<dbReference type="PANTHER" id="PTHR30204:SF93">
    <property type="entry name" value="HTH MERR-TYPE DOMAIN-CONTAINING PROTEIN"/>
    <property type="match status" value="1"/>
</dbReference>
<dbReference type="RefSeq" id="WP_345463232.1">
    <property type="nucleotide sequence ID" value="NZ_BAABRP010000004.1"/>
</dbReference>
<comment type="caution">
    <text evidence="3">The sequence shown here is derived from an EMBL/GenBank/DDBJ whole genome shotgun (WGS) entry which is preliminary data.</text>
</comment>
<gene>
    <name evidence="3" type="ORF">Dcar01_01495</name>
</gene>
<keyword evidence="1" id="KW-0238">DNA-binding</keyword>
<keyword evidence="4" id="KW-1185">Reference proteome</keyword>
<dbReference type="Pfam" id="PF13411">
    <property type="entry name" value="MerR_1"/>
    <property type="match status" value="1"/>
</dbReference>
<sequence>MRIGELARRVNVSPRLLRYYEEQGLLTSTRLANGYRDYPDSVVPHVLQLRGLLGAGLPISLIKEVLPFLDTPQAIHLKDVQPEMLERLELELDRIAARIACLQRNQDALNAYLKAVRPPGNG</sequence>
<proteinExistence type="predicted"/>
<dbReference type="PANTHER" id="PTHR30204">
    <property type="entry name" value="REDOX-CYCLING DRUG-SENSING TRANSCRIPTIONAL ACTIVATOR SOXR"/>
    <property type="match status" value="1"/>
</dbReference>
<evidence type="ECO:0000256" key="1">
    <source>
        <dbReference type="ARBA" id="ARBA00023125"/>
    </source>
</evidence>
<dbReference type="EMBL" id="BAABRP010000004">
    <property type="protein sequence ID" value="GAA5512771.1"/>
    <property type="molecule type" value="Genomic_DNA"/>
</dbReference>
<dbReference type="PROSITE" id="PS50937">
    <property type="entry name" value="HTH_MERR_2"/>
    <property type="match status" value="1"/>
</dbReference>
<reference evidence="3 4" key="1">
    <citation type="submission" date="2024-02" db="EMBL/GenBank/DDBJ databases">
        <title>Deinococcus carri NBRC 110142.</title>
        <authorList>
            <person name="Ichikawa N."/>
            <person name="Katano-Makiyama Y."/>
            <person name="Hidaka K."/>
        </authorList>
    </citation>
    <scope>NUCLEOTIDE SEQUENCE [LARGE SCALE GENOMIC DNA]</scope>
    <source>
        <strain evidence="3 4">NBRC 110142</strain>
    </source>
</reference>
<evidence type="ECO:0000313" key="3">
    <source>
        <dbReference type="EMBL" id="GAA5512771.1"/>
    </source>
</evidence>
<dbReference type="SMART" id="SM00422">
    <property type="entry name" value="HTH_MERR"/>
    <property type="match status" value="1"/>
</dbReference>
<feature type="domain" description="HTH merR-type" evidence="2">
    <location>
        <begin position="1"/>
        <end position="68"/>
    </location>
</feature>
<dbReference type="InterPro" id="IPR047057">
    <property type="entry name" value="MerR_fam"/>
</dbReference>